<reference evidence="6" key="1">
    <citation type="submission" date="2017-02" db="EMBL/GenBank/DDBJ databases">
        <authorList>
            <person name="Varghese N."/>
            <person name="Submissions S."/>
        </authorList>
    </citation>
    <scope>NUCLEOTIDE SEQUENCE [LARGE SCALE GENOMIC DNA]</scope>
    <source>
        <strain evidence="6">VKM Ac-2052</strain>
    </source>
</reference>
<feature type="domain" description="Guanylate cyclase" evidence="4">
    <location>
        <begin position="74"/>
        <end position="200"/>
    </location>
</feature>
<name>A0A1T4Y8Q6_9MICO</name>
<dbReference type="InterPro" id="IPR001054">
    <property type="entry name" value="A/G_cyclase"/>
</dbReference>
<dbReference type="Proteomes" id="UP000189735">
    <property type="component" value="Unassembled WGS sequence"/>
</dbReference>
<proteinExistence type="predicted"/>
<evidence type="ECO:0000259" key="4">
    <source>
        <dbReference type="PROSITE" id="PS50125"/>
    </source>
</evidence>
<evidence type="ECO:0000313" key="6">
    <source>
        <dbReference type="Proteomes" id="UP000189735"/>
    </source>
</evidence>
<keyword evidence="2" id="KW-0067">ATP-binding</keyword>
<keyword evidence="1" id="KW-0547">Nucleotide-binding</keyword>
<dbReference type="PROSITE" id="PS50125">
    <property type="entry name" value="GUANYLATE_CYCLASE_2"/>
    <property type="match status" value="1"/>
</dbReference>
<feature type="compositionally biased region" description="Polar residues" evidence="3">
    <location>
        <begin position="13"/>
        <end position="28"/>
    </location>
</feature>
<dbReference type="CDD" id="cd07302">
    <property type="entry name" value="CHD"/>
    <property type="match status" value="1"/>
</dbReference>
<dbReference type="Pfam" id="PF13191">
    <property type="entry name" value="AAA_16"/>
    <property type="match status" value="1"/>
</dbReference>
<dbReference type="SUPFAM" id="SSF52540">
    <property type="entry name" value="P-loop containing nucleoside triphosphate hydrolases"/>
    <property type="match status" value="1"/>
</dbReference>
<dbReference type="GO" id="GO:0005524">
    <property type="term" value="F:ATP binding"/>
    <property type="evidence" value="ECO:0007669"/>
    <property type="project" value="UniProtKB-KW"/>
</dbReference>
<dbReference type="EMBL" id="FUYG01000006">
    <property type="protein sequence ID" value="SKA97888.1"/>
    <property type="molecule type" value="Genomic_DNA"/>
</dbReference>
<evidence type="ECO:0000256" key="1">
    <source>
        <dbReference type="ARBA" id="ARBA00022741"/>
    </source>
</evidence>
<accession>A0A1T4Y8Q6</accession>
<dbReference type="PANTHER" id="PTHR16305">
    <property type="entry name" value="TESTICULAR SOLUBLE ADENYLYL CYCLASE"/>
    <property type="match status" value="1"/>
</dbReference>
<sequence>MRGMWSEAESGNVGPSVSTGPSASQGRGLSSASGARICASCATPSTDAANFCSQCGAALPGVSEPQRAERRYTSILFADLVGFTELAERTDAEDMRELLSGYFALCRSTIESLGGVVEKFIGDAVMAVWGATRTREDDAERAVRAALELTKVVGDYGRASALGAFAVRVGVVTDEVAVVLGAAGEGMVTGAAVNLAARLQAAAAPATVLTDAHTRTLTVDRIDFGRETRIDLKGIADEVSAYPALRVISETGSGAAPAAEILTNLVGRDAERDVLIESFDRVVATGRPHLAVVSGSAGVGKSRLVLELRDHLDHVPMAIMWHSARCLSYGDGVAYSALSSAVRSRIGAVEGESETVALGRLRTKLVSWTSAGDAQTADLDWMCERIAPLLGADVAGAPLLNSSSAGYGRHEFFAAWSLWFERMSAGENAPVVWVIEDAHWADDSLLDFVQHLQRTNPAPILIVIVTRPELLVRRPDLGAGDGATQLELGPLDEESIVALIAGLAPELPRDILRLLSARVGGVPLYARELLRSLVDDGLLQDTADGLRLAPGVSAGTLAMAEPPASLRVLIASRLDSLESGPRLVAQLASVLGFSFSMSALAAVSRRSARELAGDVSTLETRGILISITDPLSSERGQYVFSHPLIRQVAYEMQSRRSRSERHLATVDFLESSPDEGSRSAAVIAQHLVDALHLQTAPSASTESAARRAVHWLLAAADSARRLGAATAARRLYEQAIDMWPLANPAGRDADGRTVRDLEELAREVTTS</sequence>
<dbReference type="GO" id="GO:0035556">
    <property type="term" value="P:intracellular signal transduction"/>
    <property type="evidence" value="ECO:0007669"/>
    <property type="project" value="InterPro"/>
</dbReference>
<dbReference type="Gene3D" id="3.30.70.1230">
    <property type="entry name" value="Nucleotide cyclase"/>
    <property type="match status" value="1"/>
</dbReference>
<dbReference type="InterPro" id="IPR027417">
    <property type="entry name" value="P-loop_NTPase"/>
</dbReference>
<feature type="region of interest" description="Disordered" evidence="3">
    <location>
        <begin position="1"/>
        <end position="28"/>
    </location>
</feature>
<evidence type="ECO:0000256" key="2">
    <source>
        <dbReference type="ARBA" id="ARBA00022840"/>
    </source>
</evidence>
<dbReference type="GO" id="GO:0009190">
    <property type="term" value="P:cyclic nucleotide biosynthetic process"/>
    <property type="evidence" value="ECO:0007669"/>
    <property type="project" value="InterPro"/>
</dbReference>
<dbReference type="InterPro" id="IPR029787">
    <property type="entry name" value="Nucleotide_cyclase"/>
</dbReference>
<evidence type="ECO:0000313" key="5">
    <source>
        <dbReference type="EMBL" id="SKA97888.1"/>
    </source>
</evidence>
<protein>
    <submittedName>
        <fullName evidence="5">AAA ATPase domain-containing protein</fullName>
    </submittedName>
</protein>
<dbReference type="AlphaFoldDB" id="A0A1T4Y8Q6"/>
<organism evidence="5 6">
    <name type="scientific">Agreia bicolorata</name>
    <dbReference type="NCBI Taxonomy" id="110935"/>
    <lineage>
        <taxon>Bacteria</taxon>
        <taxon>Bacillati</taxon>
        <taxon>Actinomycetota</taxon>
        <taxon>Actinomycetes</taxon>
        <taxon>Micrococcales</taxon>
        <taxon>Microbacteriaceae</taxon>
        <taxon>Agreia</taxon>
    </lineage>
</organism>
<dbReference type="InterPro" id="IPR041664">
    <property type="entry name" value="AAA_16"/>
</dbReference>
<dbReference type="GO" id="GO:0005737">
    <property type="term" value="C:cytoplasm"/>
    <property type="evidence" value="ECO:0007669"/>
    <property type="project" value="TreeGrafter"/>
</dbReference>
<dbReference type="SUPFAM" id="SSF55073">
    <property type="entry name" value="Nucleotide cyclase"/>
    <property type="match status" value="1"/>
</dbReference>
<dbReference type="SMART" id="SM00044">
    <property type="entry name" value="CYCc"/>
    <property type="match status" value="1"/>
</dbReference>
<dbReference type="Pfam" id="PF00211">
    <property type="entry name" value="Guanylate_cyc"/>
    <property type="match status" value="1"/>
</dbReference>
<evidence type="ECO:0000256" key="3">
    <source>
        <dbReference type="SAM" id="MobiDB-lite"/>
    </source>
</evidence>
<dbReference type="PANTHER" id="PTHR16305:SF28">
    <property type="entry name" value="GUANYLATE CYCLASE DOMAIN-CONTAINING PROTEIN"/>
    <property type="match status" value="1"/>
</dbReference>
<gene>
    <name evidence="5" type="ORF">SAMN06295879_2465</name>
</gene>
<dbReference type="GO" id="GO:0004016">
    <property type="term" value="F:adenylate cyclase activity"/>
    <property type="evidence" value="ECO:0007669"/>
    <property type="project" value="TreeGrafter"/>
</dbReference>